<dbReference type="GO" id="GO:0140359">
    <property type="term" value="F:ABC-type transporter activity"/>
    <property type="evidence" value="ECO:0007669"/>
    <property type="project" value="InterPro"/>
</dbReference>
<dbReference type="PROSITE" id="PS50929">
    <property type="entry name" value="ABC_TM1F"/>
    <property type="match status" value="2"/>
</dbReference>
<dbReference type="RefSeq" id="XP_018706422.1">
    <property type="nucleotide sequence ID" value="XM_018846694.1"/>
</dbReference>
<evidence type="ECO:0000256" key="7">
    <source>
        <dbReference type="ARBA" id="ARBA00022989"/>
    </source>
</evidence>
<dbReference type="STRING" id="1081104.A0A168B9R0"/>
<dbReference type="PANTHER" id="PTHR24223:SF399">
    <property type="entry name" value="ABC TRANSPORTER ATNG"/>
    <property type="match status" value="1"/>
</dbReference>
<keyword evidence="8 9" id="KW-0472">Membrane</keyword>
<dbReference type="InterPro" id="IPR027417">
    <property type="entry name" value="P-loop_NTPase"/>
</dbReference>
<evidence type="ECO:0000256" key="3">
    <source>
        <dbReference type="ARBA" id="ARBA00022475"/>
    </source>
</evidence>
<dbReference type="GO" id="GO:0005886">
    <property type="term" value="C:plasma membrane"/>
    <property type="evidence" value="ECO:0007669"/>
    <property type="project" value="UniProtKB-SubCell"/>
</dbReference>
<evidence type="ECO:0000259" key="10">
    <source>
        <dbReference type="PROSITE" id="PS50893"/>
    </source>
</evidence>
<sequence>MASELADQTFWPPIASIFDFTLKFEESIFTIAPSGIAIVFIACITLYYLRKPTVVRNGRLLWLKLASACILVAIEIASLAVRSPRSEYRTSASIPAASLDMVASLALTLLLFVEHGRALRESAFLGLYLSVTFLLEIAKCRSYFLRSGLDALGGLAAAAATLRLTIAVLGEVPRTSLIIEDDLRELTGKEASAGFWTRSLFFWLNLLVWKGYRQTISIDDITEIGVEFSSRALFECFHPRWRAAWEDKPGTLRLARALLSQMWTYLLYCFVARLAFTGCSFSLPFLLLRMTDVISAGVGREHSQQQHVQDSLIGATVLALTGIGLSRGAFQQLNNRLTTRVRGVLVAEMLDKCHRISQSEAKKSAAMTLMSTDMESIATGIGALYSIPIAIIEVGMSTYFLSFFVGQACFVVLFPLAFSTLFGLYLGSKSGSALATWNGKVEFRMAETSKILSQLRVIKMLGLGPTATAYLQRLRRIDIDYSKRYRIFTAILMGAAILTALLPQLLIVAVGLFWTSFGGSAPYQALPAERIFPCLSIVALSQNPLSDLLKAYANLSQLFACLGRVQGYLCLPESEDPRATDQASPESDQISPAQEKAADIQEYAIRLSAASIAPDGAEEPVLRKAGFAIPKSSITVTIGTSGSGKSTLLQSFLGEVKLFGGSISVEEKVIGFADQTPWIQNTSIRDNIIGNLPFNRERYDRVIQACMLEEDFRHLPGGDGYMAGTNGMSLSGGQRHRIAAARAAYCEAKLVILDDIFSALDRKTAVAVLFHLCGKDGLFRKAGTTVVLSTYLPECLDIADHVLLLDGDGGVTLETNSHSASLHSRIEELSSQMTSEDEKAESDFQPVKPKKEMSDAELELLNSRRRQDMSLYALFINSIGKWMFWPWILVVICVSLGESMTGVYMRVWVTNAPSNALYYIGYVGIAVGGTFASFWSFVILYRTLAPRSAAGLHEKLADTVMRSKISYFASADSGFILNRFSQDMNLVSQVLPSSFFTFVYMLFHILIMFGIILAGATYSTAILPFMFIFIWFLQYFYLRTSRQMRHLDLEHKTPLYTHFGETASGLRHIRAFGRESDNFERSLQFLNVSQKPYYAMSAIQRWLSFYLDLLACAIGTTVTAFALKFSHTTSAPAIGLSFLNLVWFGLALGFFIQAWVGLETSVGALSRLREFLDHTPVEPRVPTRHLPPNWPEHGRLELNNVTAAYSNEAPPVLKDVSLVVVPGTKVGITGRTGSGKSSLFLTLLGFLEYSGTVQIDGVDISTIPVDELRARITTVSQENLDFGGSVRSSLVPFDLGRSDAKGKEDAEIQTVLERLGIWEAIAKQGGLEEATDKVRLSHGQLQLFSIARAILRQRRIKGRLVLMDEATSHVDVKSDANAQGFFKEAFAGCTILMIAHRLETIEDADVFVDLSHGVVEVVENSVTGAHLLDLAIARAAMTTPSGLFLLASHATRYRNIYILRASQTAAGHTGRNHRKGLALSFPDINAMVLFLNHLRQAAALLLLATSSPSPAAAMPPPAPPPPRPTTALPASELAAAAAPPAPKYFHEPGGSLARMHYDVRFFPSSGEVPYAERPSVLRDLIRAYLETTRAAGVETWLAHGTLLGWWWGARVMPWDYDLDVQVTDATMAWLAANLNGTRHDVTFDKEGTTRSYHLDINPHWEERRSRGGSNIIDGRWIDVDNGMFVDITVIRERAAERQPGVWSCKNDHRYYAQDIWPLRETEFEGVKARIPHSFEKIIGDEYSRSSMIKESHQYHRWDHDLKQWVMDDAEQRGHAKAAAASYKKQQLEFRGRL</sequence>
<dbReference type="InterPro" id="IPR036640">
    <property type="entry name" value="ABC1_TM_sf"/>
</dbReference>
<evidence type="ECO:0000256" key="2">
    <source>
        <dbReference type="ARBA" id="ARBA00022448"/>
    </source>
</evidence>
<dbReference type="InterPro" id="IPR011527">
    <property type="entry name" value="ABC1_TM_dom"/>
</dbReference>
<dbReference type="CDD" id="cd18580">
    <property type="entry name" value="ABC_6TM_ABCC_D2"/>
    <property type="match status" value="1"/>
</dbReference>
<organism evidence="12 13">
    <name type="scientific">Cordyceps fumosorosea (strain ARSEF 2679)</name>
    <name type="common">Isaria fumosorosea</name>
    <dbReference type="NCBI Taxonomy" id="1081104"/>
    <lineage>
        <taxon>Eukaryota</taxon>
        <taxon>Fungi</taxon>
        <taxon>Dikarya</taxon>
        <taxon>Ascomycota</taxon>
        <taxon>Pezizomycotina</taxon>
        <taxon>Sordariomycetes</taxon>
        <taxon>Hypocreomycetidae</taxon>
        <taxon>Hypocreales</taxon>
        <taxon>Cordycipitaceae</taxon>
        <taxon>Cordyceps</taxon>
    </lineage>
</organism>
<keyword evidence="6" id="KW-0067">ATP-binding</keyword>
<dbReference type="Pfam" id="PF00005">
    <property type="entry name" value="ABC_tran"/>
    <property type="match status" value="2"/>
</dbReference>
<dbReference type="InterPro" id="IPR017871">
    <property type="entry name" value="ABC_transporter-like_CS"/>
</dbReference>
<dbReference type="Gene3D" id="3.40.50.300">
    <property type="entry name" value="P-loop containing nucleotide triphosphate hydrolases"/>
    <property type="match status" value="2"/>
</dbReference>
<evidence type="ECO:0000256" key="5">
    <source>
        <dbReference type="ARBA" id="ARBA00022741"/>
    </source>
</evidence>
<feature type="transmembrane region" description="Helical" evidence="9">
    <location>
        <begin position="377"/>
        <end position="397"/>
    </location>
</feature>
<keyword evidence="2" id="KW-0813">Transport</keyword>
<dbReference type="InterPro" id="IPR056227">
    <property type="entry name" value="TMD0_ABC"/>
</dbReference>
<dbReference type="OrthoDB" id="6500128at2759"/>
<dbReference type="InterPro" id="IPR007074">
    <property type="entry name" value="LicD/FKTN/FKRP_NTP_transf"/>
</dbReference>
<dbReference type="Gene3D" id="1.20.1560.10">
    <property type="entry name" value="ABC transporter type 1, transmembrane domain"/>
    <property type="match status" value="2"/>
</dbReference>
<feature type="transmembrane region" description="Helical" evidence="9">
    <location>
        <begin position="311"/>
        <end position="330"/>
    </location>
</feature>
<keyword evidence="4 9" id="KW-0812">Transmembrane</keyword>
<keyword evidence="13" id="KW-1185">Reference proteome</keyword>
<dbReference type="EMBL" id="AZHB01000005">
    <property type="protein sequence ID" value="OAA69818.1"/>
    <property type="molecule type" value="Genomic_DNA"/>
</dbReference>
<evidence type="ECO:0000259" key="11">
    <source>
        <dbReference type="PROSITE" id="PS50929"/>
    </source>
</evidence>
<feature type="transmembrane region" description="Helical" evidence="9">
    <location>
        <begin position="1103"/>
        <end position="1123"/>
    </location>
</feature>
<accession>A0A168B9R0</accession>
<dbReference type="Proteomes" id="UP000076744">
    <property type="component" value="Unassembled WGS sequence"/>
</dbReference>
<dbReference type="SUPFAM" id="SSF90123">
    <property type="entry name" value="ABC transporter transmembrane region"/>
    <property type="match status" value="2"/>
</dbReference>
<evidence type="ECO:0000256" key="1">
    <source>
        <dbReference type="ARBA" id="ARBA00004651"/>
    </source>
</evidence>
<feature type="transmembrane region" description="Helical" evidence="9">
    <location>
        <begin position="265"/>
        <end position="291"/>
    </location>
</feature>
<feature type="transmembrane region" description="Helical" evidence="9">
    <location>
        <begin position="871"/>
        <end position="897"/>
    </location>
</feature>
<dbReference type="GO" id="GO:0016887">
    <property type="term" value="F:ATP hydrolysis activity"/>
    <property type="evidence" value="ECO:0007669"/>
    <property type="project" value="InterPro"/>
</dbReference>
<dbReference type="PROSITE" id="PS50893">
    <property type="entry name" value="ABC_TRANSPORTER_2"/>
    <property type="match status" value="2"/>
</dbReference>
<dbReference type="GeneID" id="30019380"/>
<evidence type="ECO:0000313" key="12">
    <source>
        <dbReference type="EMBL" id="OAA69818.1"/>
    </source>
</evidence>
<keyword evidence="7 9" id="KW-1133">Transmembrane helix</keyword>
<keyword evidence="5" id="KW-0547">Nucleotide-binding</keyword>
<dbReference type="GO" id="GO:0005524">
    <property type="term" value="F:ATP binding"/>
    <property type="evidence" value="ECO:0007669"/>
    <property type="project" value="UniProtKB-KW"/>
</dbReference>
<evidence type="ECO:0000256" key="4">
    <source>
        <dbReference type="ARBA" id="ARBA00022692"/>
    </source>
</evidence>
<feature type="domain" description="ABC transporter" evidence="10">
    <location>
        <begin position="605"/>
        <end position="832"/>
    </location>
</feature>
<dbReference type="InterPro" id="IPR044726">
    <property type="entry name" value="ABCC_6TM_D2"/>
</dbReference>
<evidence type="ECO:0000313" key="13">
    <source>
        <dbReference type="Proteomes" id="UP000076744"/>
    </source>
</evidence>
<feature type="transmembrane region" description="Helical" evidence="9">
    <location>
        <begin position="917"/>
        <end position="941"/>
    </location>
</feature>
<feature type="transmembrane region" description="Helical" evidence="9">
    <location>
        <begin position="403"/>
        <end position="426"/>
    </location>
</feature>
<proteinExistence type="predicted"/>
<feature type="domain" description="ABC transporter" evidence="10">
    <location>
        <begin position="1196"/>
        <end position="1437"/>
    </location>
</feature>
<dbReference type="PANTHER" id="PTHR24223">
    <property type="entry name" value="ATP-BINDING CASSETTE SUB-FAMILY C"/>
    <property type="match status" value="1"/>
</dbReference>
<dbReference type="Pfam" id="PF00664">
    <property type="entry name" value="ABC_membrane"/>
    <property type="match status" value="2"/>
</dbReference>
<feature type="domain" description="ABC transmembrane type-1" evidence="11">
    <location>
        <begin position="270"/>
        <end position="557"/>
    </location>
</feature>
<comment type="caution">
    <text evidence="12">The sequence shown here is derived from an EMBL/GenBank/DDBJ whole genome shotgun (WGS) entry which is preliminary data.</text>
</comment>
<evidence type="ECO:0000256" key="6">
    <source>
        <dbReference type="ARBA" id="ARBA00022840"/>
    </source>
</evidence>
<evidence type="ECO:0000256" key="8">
    <source>
        <dbReference type="ARBA" id="ARBA00023136"/>
    </source>
</evidence>
<dbReference type="Pfam" id="PF04991">
    <property type="entry name" value="LicD"/>
    <property type="match status" value="1"/>
</dbReference>
<feature type="transmembrane region" description="Helical" evidence="9">
    <location>
        <begin position="1021"/>
        <end position="1038"/>
    </location>
</feature>
<dbReference type="PROSITE" id="PS00211">
    <property type="entry name" value="ABC_TRANSPORTER_1"/>
    <property type="match status" value="1"/>
</dbReference>
<feature type="transmembrane region" description="Helical" evidence="9">
    <location>
        <begin position="485"/>
        <end position="515"/>
    </location>
</feature>
<dbReference type="SMART" id="SM00382">
    <property type="entry name" value="AAA"/>
    <property type="match status" value="2"/>
</dbReference>
<feature type="transmembrane region" description="Helical" evidence="9">
    <location>
        <begin position="93"/>
        <end position="113"/>
    </location>
</feature>
<gene>
    <name evidence="12" type="ORF">ISF_03088</name>
</gene>
<feature type="domain" description="ABC transmembrane type-1" evidence="11">
    <location>
        <begin position="888"/>
        <end position="1160"/>
    </location>
</feature>
<dbReference type="Pfam" id="PF24357">
    <property type="entry name" value="TMD0_ABC"/>
    <property type="match status" value="1"/>
</dbReference>
<protein>
    <submittedName>
        <fullName evidence="12">ABC transporter, transmembrane domain, type 1</fullName>
    </submittedName>
</protein>
<dbReference type="GO" id="GO:0009100">
    <property type="term" value="P:glycoprotein metabolic process"/>
    <property type="evidence" value="ECO:0007669"/>
    <property type="project" value="UniProtKB-ARBA"/>
</dbReference>
<dbReference type="SUPFAM" id="SSF52540">
    <property type="entry name" value="P-loop containing nucleoside triphosphate hydrolases"/>
    <property type="match status" value="2"/>
</dbReference>
<feature type="transmembrane region" description="Helical" evidence="9">
    <location>
        <begin position="1135"/>
        <end position="1158"/>
    </location>
</feature>
<evidence type="ECO:0000256" key="9">
    <source>
        <dbReference type="SAM" id="Phobius"/>
    </source>
</evidence>
<keyword evidence="3" id="KW-1003">Cell membrane</keyword>
<dbReference type="InterPro" id="IPR003439">
    <property type="entry name" value="ABC_transporter-like_ATP-bd"/>
</dbReference>
<comment type="subcellular location">
    <subcellularLocation>
        <location evidence="1">Cell membrane</location>
        <topology evidence="1">Multi-pass membrane protein</topology>
    </subcellularLocation>
</comment>
<reference evidence="12 13" key="1">
    <citation type="journal article" date="2016" name="Genome Biol. Evol.">
        <title>Divergent and convergent evolution of fungal pathogenicity.</title>
        <authorList>
            <person name="Shang Y."/>
            <person name="Xiao G."/>
            <person name="Zheng P."/>
            <person name="Cen K."/>
            <person name="Zhan S."/>
            <person name="Wang C."/>
        </authorList>
    </citation>
    <scope>NUCLEOTIDE SEQUENCE [LARGE SCALE GENOMIC DNA]</scope>
    <source>
        <strain evidence="12 13">ARSEF 2679</strain>
    </source>
</reference>
<dbReference type="InterPro" id="IPR050173">
    <property type="entry name" value="ABC_transporter_C-like"/>
</dbReference>
<feature type="transmembrane region" description="Helical" evidence="9">
    <location>
        <begin position="28"/>
        <end position="49"/>
    </location>
</feature>
<feature type="transmembrane region" description="Helical" evidence="9">
    <location>
        <begin position="995"/>
        <end position="1015"/>
    </location>
</feature>
<dbReference type="InterPro" id="IPR003593">
    <property type="entry name" value="AAA+_ATPase"/>
</dbReference>
<name>A0A168B9R0_CORFA</name>
<feature type="transmembrane region" description="Helical" evidence="9">
    <location>
        <begin position="61"/>
        <end position="81"/>
    </location>
</feature>